<keyword evidence="7" id="KW-0472">Membrane</keyword>
<dbReference type="CDD" id="cd07331">
    <property type="entry name" value="M48C_Oma1_like"/>
    <property type="match status" value="1"/>
</dbReference>
<evidence type="ECO:0000313" key="9">
    <source>
        <dbReference type="EMBL" id="PTB21508.1"/>
    </source>
</evidence>
<comment type="similarity">
    <text evidence="6">Belongs to the peptidase M48 family.</text>
</comment>
<protein>
    <submittedName>
        <fullName evidence="9">Peptidase M48</fullName>
    </submittedName>
</protein>
<evidence type="ECO:0000256" key="4">
    <source>
        <dbReference type="ARBA" id="ARBA00022833"/>
    </source>
</evidence>
<keyword evidence="3 6" id="KW-0378">Hydrolase</keyword>
<keyword evidence="7" id="KW-0812">Transmembrane</keyword>
<dbReference type="Pfam" id="PF01435">
    <property type="entry name" value="Peptidase_M48"/>
    <property type="match status" value="1"/>
</dbReference>
<evidence type="ECO:0000256" key="2">
    <source>
        <dbReference type="ARBA" id="ARBA00022723"/>
    </source>
</evidence>
<dbReference type="PANTHER" id="PTHR22726">
    <property type="entry name" value="METALLOENDOPEPTIDASE OMA1"/>
    <property type="match status" value="1"/>
</dbReference>
<comment type="caution">
    <text evidence="9">The sequence shown here is derived from an EMBL/GenBank/DDBJ whole genome shotgun (WGS) entry which is preliminary data.</text>
</comment>
<dbReference type="InterPro" id="IPR051156">
    <property type="entry name" value="Mito/Outer_Membr_Metalloprot"/>
</dbReference>
<evidence type="ECO:0000256" key="3">
    <source>
        <dbReference type="ARBA" id="ARBA00022801"/>
    </source>
</evidence>
<dbReference type="GO" id="GO:0046872">
    <property type="term" value="F:metal ion binding"/>
    <property type="evidence" value="ECO:0007669"/>
    <property type="project" value="UniProtKB-KW"/>
</dbReference>
<accession>A0A2T3XYB8</accession>
<dbReference type="GO" id="GO:0016020">
    <property type="term" value="C:membrane"/>
    <property type="evidence" value="ECO:0007669"/>
    <property type="project" value="TreeGrafter"/>
</dbReference>
<evidence type="ECO:0000313" key="10">
    <source>
        <dbReference type="Proteomes" id="UP000240638"/>
    </source>
</evidence>
<keyword evidence="2" id="KW-0479">Metal-binding</keyword>
<dbReference type="GO" id="GO:0051603">
    <property type="term" value="P:proteolysis involved in protein catabolic process"/>
    <property type="evidence" value="ECO:0007669"/>
    <property type="project" value="TreeGrafter"/>
</dbReference>
<keyword evidence="5 6" id="KW-0482">Metalloprotease</keyword>
<dbReference type="GO" id="GO:0004222">
    <property type="term" value="F:metalloendopeptidase activity"/>
    <property type="evidence" value="ECO:0007669"/>
    <property type="project" value="InterPro"/>
</dbReference>
<evidence type="ECO:0000256" key="6">
    <source>
        <dbReference type="RuleBase" id="RU003983"/>
    </source>
</evidence>
<evidence type="ECO:0000256" key="7">
    <source>
        <dbReference type="SAM" id="Phobius"/>
    </source>
</evidence>
<dbReference type="RefSeq" id="WP_107150011.1">
    <property type="nucleotide sequence ID" value="NZ_PYUC01000003.1"/>
</dbReference>
<evidence type="ECO:0000256" key="5">
    <source>
        <dbReference type="ARBA" id="ARBA00023049"/>
    </source>
</evidence>
<dbReference type="InterPro" id="IPR001915">
    <property type="entry name" value="Peptidase_M48"/>
</dbReference>
<dbReference type="EMBL" id="PYUC01000003">
    <property type="protein sequence ID" value="PTB21508.1"/>
    <property type="molecule type" value="Genomic_DNA"/>
</dbReference>
<dbReference type="PANTHER" id="PTHR22726:SF1">
    <property type="entry name" value="METALLOENDOPEPTIDASE OMA1, MITOCHONDRIAL"/>
    <property type="match status" value="1"/>
</dbReference>
<feature type="domain" description="Peptidase M48" evidence="8">
    <location>
        <begin position="136"/>
        <end position="296"/>
    </location>
</feature>
<gene>
    <name evidence="9" type="ORF">C9I57_07635</name>
</gene>
<keyword evidence="7" id="KW-1133">Transmembrane helix</keyword>
<keyword evidence="4 6" id="KW-0862">Zinc</keyword>
<evidence type="ECO:0000256" key="1">
    <source>
        <dbReference type="ARBA" id="ARBA00022670"/>
    </source>
</evidence>
<reference evidence="9 10" key="1">
    <citation type="submission" date="2018-03" db="EMBL/GenBank/DDBJ databases">
        <title>Whole genome analyses suggest that Burkholderia sensu lato contains two further novel genera in the rhizoxinica-symbiotica group Mycetohabitans gen. nov., and Trinickia gen. nov.: implications for the evolution of diazotrophy and nodulation in the Burkholderiaceae.</title>
        <authorList>
            <person name="Estrada De Los Santos P."/>
            <person name="Palmer M."/>
            <person name="Chavez-Ramirez B."/>
            <person name="Steenkamp E.T."/>
            <person name="Hirsch A.M."/>
            <person name="Manyaka P."/>
            <person name="Maluk M."/>
            <person name="Lafos M."/>
            <person name="Crook M."/>
            <person name="Gross E."/>
            <person name="Simon M.F."/>
            <person name="Bueno Dos Reis Junior F."/>
            <person name="Poole P.S."/>
            <person name="Venter S.N."/>
            <person name="James E.K."/>
        </authorList>
    </citation>
    <scope>NUCLEOTIDE SEQUENCE [LARGE SCALE GENOMIC DNA]</scope>
    <source>
        <strain evidence="9 10">JPY-366</strain>
    </source>
</reference>
<keyword evidence="1 6" id="KW-0645">Protease</keyword>
<organism evidence="9 10">
    <name type="scientific">Trinickia symbiotica</name>
    <dbReference type="NCBI Taxonomy" id="863227"/>
    <lineage>
        <taxon>Bacteria</taxon>
        <taxon>Pseudomonadati</taxon>
        <taxon>Pseudomonadota</taxon>
        <taxon>Betaproteobacteria</taxon>
        <taxon>Burkholderiales</taxon>
        <taxon>Burkholderiaceae</taxon>
        <taxon>Trinickia</taxon>
    </lineage>
</organism>
<dbReference type="Proteomes" id="UP000240638">
    <property type="component" value="Unassembled WGS sequence"/>
</dbReference>
<dbReference type="AlphaFoldDB" id="A0A2T3XYB8"/>
<name>A0A2T3XYB8_9BURK</name>
<evidence type="ECO:0000259" key="8">
    <source>
        <dbReference type="Pfam" id="PF01435"/>
    </source>
</evidence>
<sequence length="339" mass="36470">MAGSHITAEGRPYNRSLDRRCFASARVLLSAFAILLGLVGLPGRTHAAKPSATAAAAAAAKDPTYTPGTDIHFGNDAMFRNLVPPPILEAQSAVEYAALVERARESGRLLPASDARVDRVRAIAMRLAPLAEKWSDRVKDWHWEVNVVRSPQIGMSCLAGGKILVYSGLLDRIRLRDDELGLLIGHEIAHALREQVRERLGGQPPSISLGANPIPPLFGVTGLDGTPATGATFGPPAASTKYDATDETEADVIGADIAARAGFDPRAAVPAWDKLADATRRDKDGFIRAHPYTVARRLDIIKRLPDMLALYAKARGVSVNQLPDYPGMRGMLGTVTRHR</sequence>
<feature type="transmembrane region" description="Helical" evidence="7">
    <location>
        <begin position="21"/>
        <end position="41"/>
    </location>
</feature>
<proteinExistence type="inferred from homology"/>
<comment type="cofactor">
    <cofactor evidence="6">
        <name>Zn(2+)</name>
        <dbReference type="ChEBI" id="CHEBI:29105"/>
    </cofactor>
    <text evidence="6">Binds 1 zinc ion per subunit.</text>
</comment>